<keyword evidence="1 7" id="KW-1003">Cell membrane</keyword>
<keyword evidence="6 7" id="KW-0961">Cell wall biogenesis/degradation</keyword>
<comment type="catalytic activity">
    <reaction evidence="7">
        <text>a peptidoglycan chain = a peptidoglycan chain with N-acetyl-1,6-anhydromuramyl-[peptide] at the reducing end + a peptidoglycan chain with N-acetylglucosamine at the non-reducing end.</text>
        <dbReference type="EC" id="4.2.2.29"/>
    </reaction>
</comment>
<evidence type="ECO:0000256" key="7">
    <source>
        <dbReference type="HAMAP-Rule" id="MF_02065"/>
    </source>
</evidence>
<evidence type="ECO:0000313" key="8">
    <source>
        <dbReference type="EMBL" id="MFC3154986.1"/>
    </source>
</evidence>
<dbReference type="InterPro" id="IPR003770">
    <property type="entry name" value="MLTG-like"/>
</dbReference>
<organism evidence="8 9">
    <name type="scientific">Gilvimarinus japonicus</name>
    <dbReference type="NCBI Taxonomy" id="1796469"/>
    <lineage>
        <taxon>Bacteria</taxon>
        <taxon>Pseudomonadati</taxon>
        <taxon>Pseudomonadota</taxon>
        <taxon>Gammaproteobacteria</taxon>
        <taxon>Cellvibrionales</taxon>
        <taxon>Cellvibrionaceae</taxon>
        <taxon>Gilvimarinus</taxon>
    </lineage>
</organism>
<keyword evidence="2 7" id="KW-0812">Transmembrane</keyword>
<evidence type="ECO:0000256" key="6">
    <source>
        <dbReference type="ARBA" id="ARBA00023316"/>
    </source>
</evidence>
<protein>
    <recommendedName>
        <fullName evidence="7">Endolytic murein transglycosylase</fullName>
        <ecNumber evidence="7">4.2.2.29</ecNumber>
    </recommendedName>
    <alternativeName>
        <fullName evidence="7">Peptidoglycan lytic transglycosylase</fullName>
    </alternativeName>
    <alternativeName>
        <fullName evidence="7">Peptidoglycan polymerization terminase</fullName>
    </alternativeName>
</protein>
<evidence type="ECO:0000256" key="1">
    <source>
        <dbReference type="ARBA" id="ARBA00022475"/>
    </source>
</evidence>
<dbReference type="Pfam" id="PF02618">
    <property type="entry name" value="YceG"/>
    <property type="match status" value="1"/>
</dbReference>
<comment type="similarity">
    <text evidence="7">Belongs to the transglycosylase MltG family.</text>
</comment>
<comment type="caution">
    <text evidence="8">The sequence shown here is derived from an EMBL/GenBank/DDBJ whole genome shotgun (WGS) entry which is preliminary data.</text>
</comment>
<comment type="function">
    <text evidence="7">Functions as a peptidoglycan terminase that cleaves nascent peptidoglycan strands endolytically to terminate their elongation.</text>
</comment>
<proteinExistence type="inferred from homology"/>
<sequence>MIHLAVGLIKRLILLALLALLVSALGALQYFKQWYAEPMALPEDGLHYQLKSGGSLSGAASDLAGQGILKHPQVLTFYARLSGQSEVRAGDYLLEPGMTPRQFMKMLNTGNVVSYTVTLIEGWTFAQAVQALAESERIDSQLAGQSPEAQLAMLDLPIEHPEGWFFPDTYHYNGGTTDVAILQRAYRKMRQTLDELWPGRDVGLPYQTPYEALIMASIVERETGASWERRKIAGVFVRRLENNMRLQTDPTVIYGMGDAYQGKIGRADLTRPTPYNTYVIRGLPPTPIALPGAQAVYASMHPDPGSELYFVAKGDGTHVFSDTLEAHNDAVRHYQIQRREGYRSTVSPGALEQ</sequence>
<accession>A0ABV7HQW3</accession>
<evidence type="ECO:0000256" key="5">
    <source>
        <dbReference type="ARBA" id="ARBA00023239"/>
    </source>
</evidence>
<evidence type="ECO:0000313" key="9">
    <source>
        <dbReference type="Proteomes" id="UP001595548"/>
    </source>
</evidence>
<evidence type="ECO:0000256" key="2">
    <source>
        <dbReference type="ARBA" id="ARBA00022692"/>
    </source>
</evidence>
<keyword evidence="3 7" id="KW-1133">Transmembrane helix</keyword>
<dbReference type="EC" id="4.2.2.29" evidence="7"/>
<gene>
    <name evidence="7 8" type="primary">mltG</name>
    <name evidence="8" type="ORF">ACFOEB_07210</name>
</gene>
<dbReference type="CDD" id="cd08010">
    <property type="entry name" value="MltG_like"/>
    <property type="match status" value="1"/>
</dbReference>
<feature type="site" description="Important for catalytic activity" evidence="7">
    <location>
        <position position="222"/>
    </location>
</feature>
<dbReference type="RefSeq" id="WP_339615139.1">
    <property type="nucleotide sequence ID" value="NZ_AP031500.1"/>
</dbReference>
<dbReference type="Gene3D" id="3.30.160.60">
    <property type="entry name" value="Classic Zinc Finger"/>
    <property type="match status" value="1"/>
</dbReference>
<dbReference type="Proteomes" id="UP001595548">
    <property type="component" value="Unassembled WGS sequence"/>
</dbReference>
<evidence type="ECO:0000256" key="4">
    <source>
        <dbReference type="ARBA" id="ARBA00023136"/>
    </source>
</evidence>
<dbReference type="PANTHER" id="PTHR30518">
    <property type="entry name" value="ENDOLYTIC MUREIN TRANSGLYCOSYLASE"/>
    <property type="match status" value="1"/>
</dbReference>
<keyword evidence="9" id="KW-1185">Reference proteome</keyword>
<keyword evidence="4 7" id="KW-0472">Membrane</keyword>
<keyword evidence="5 7" id="KW-0456">Lyase</keyword>
<dbReference type="PANTHER" id="PTHR30518:SF2">
    <property type="entry name" value="ENDOLYTIC MUREIN TRANSGLYCOSYLASE"/>
    <property type="match status" value="1"/>
</dbReference>
<evidence type="ECO:0000256" key="3">
    <source>
        <dbReference type="ARBA" id="ARBA00022989"/>
    </source>
</evidence>
<reference evidence="9" key="1">
    <citation type="journal article" date="2019" name="Int. J. Syst. Evol. Microbiol.">
        <title>The Global Catalogue of Microorganisms (GCM) 10K type strain sequencing project: providing services to taxonomists for standard genome sequencing and annotation.</title>
        <authorList>
            <consortium name="The Broad Institute Genomics Platform"/>
            <consortium name="The Broad Institute Genome Sequencing Center for Infectious Disease"/>
            <person name="Wu L."/>
            <person name="Ma J."/>
        </authorList>
    </citation>
    <scope>NUCLEOTIDE SEQUENCE [LARGE SCALE GENOMIC DNA]</scope>
    <source>
        <strain evidence="9">KCTC 52141</strain>
    </source>
</reference>
<dbReference type="Gene3D" id="3.30.1490.480">
    <property type="entry name" value="Endolytic murein transglycosylase"/>
    <property type="match status" value="1"/>
</dbReference>
<dbReference type="NCBIfam" id="TIGR00247">
    <property type="entry name" value="endolytic transglycosylase MltG"/>
    <property type="match status" value="1"/>
</dbReference>
<dbReference type="EMBL" id="JBHRTL010000006">
    <property type="protein sequence ID" value="MFC3154986.1"/>
    <property type="molecule type" value="Genomic_DNA"/>
</dbReference>
<keyword evidence="7" id="KW-0997">Cell inner membrane</keyword>
<dbReference type="HAMAP" id="MF_02065">
    <property type="entry name" value="MltG"/>
    <property type="match status" value="1"/>
</dbReference>
<name>A0ABV7HQW3_9GAMM</name>